<evidence type="ECO:0000313" key="2">
    <source>
        <dbReference type="Proteomes" id="UP000008022"/>
    </source>
</evidence>
<proteinExistence type="predicted"/>
<evidence type="ECO:0000313" key="1">
    <source>
        <dbReference type="EnsemblPlants" id="ORUFI07G03570.1"/>
    </source>
</evidence>
<reference evidence="2" key="1">
    <citation type="submission" date="2013-06" db="EMBL/GenBank/DDBJ databases">
        <authorList>
            <person name="Zhao Q."/>
        </authorList>
    </citation>
    <scope>NUCLEOTIDE SEQUENCE</scope>
    <source>
        <strain evidence="2">cv. W1943</strain>
    </source>
</reference>
<keyword evidence="2" id="KW-1185">Reference proteome</keyword>
<dbReference type="HOGENOM" id="CLU_2296328_0_0_1"/>
<organism evidence="1 2">
    <name type="scientific">Oryza rufipogon</name>
    <name type="common">Brownbeard rice</name>
    <name type="synonym">Asian wild rice</name>
    <dbReference type="NCBI Taxonomy" id="4529"/>
    <lineage>
        <taxon>Eukaryota</taxon>
        <taxon>Viridiplantae</taxon>
        <taxon>Streptophyta</taxon>
        <taxon>Embryophyta</taxon>
        <taxon>Tracheophyta</taxon>
        <taxon>Spermatophyta</taxon>
        <taxon>Magnoliopsida</taxon>
        <taxon>Liliopsida</taxon>
        <taxon>Poales</taxon>
        <taxon>Poaceae</taxon>
        <taxon>BOP clade</taxon>
        <taxon>Oryzoideae</taxon>
        <taxon>Oryzeae</taxon>
        <taxon>Oryzinae</taxon>
        <taxon>Oryza</taxon>
    </lineage>
</organism>
<dbReference type="Proteomes" id="UP000008022">
    <property type="component" value="Unassembled WGS sequence"/>
</dbReference>
<dbReference type="AlphaFoldDB" id="A0A0E0Q4C6"/>
<dbReference type="EnsemblPlants" id="ORUFI07G03570.1">
    <property type="protein sequence ID" value="ORUFI07G03570.1"/>
    <property type="gene ID" value="ORUFI07G03570"/>
</dbReference>
<name>A0A0E0Q4C6_ORYRU</name>
<reference evidence="1" key="2">
    <citation type="submission" date="2015-06" db="UniProtKB">
        <authorList>
            <consortium name="EnsemblPlants"/>
        </authorList>
    </citation>
    <scope>IDENTIFICATION</scope>
</reference>
<protein>
    <submittedName>
        <fullName evidence="1">Uncharacterized protein</fullName>
    </submittedName>
</protein>
<accession>A0A0E0Q4C6</accession>
<dbReference type="Gramene" id="ORUFI07G03570.1">
    <property type="protein sequence ID" value="ORUFI07G03570.1"/>
    <property type="gene ID" value="ORUFI07G03570"/>
</dbReference>
<sequence>MGQAHILSPLSLPLSPCRVCSPLSHDWWRWLHRRRRRGVARATATVAASSCEGHGCCVELPGPRRLRRWHRRGAARRRWWRGEVLITLLLSMSSKKRRAKC</sequence>